<organism evidence="2 3">
    <name type="scientific">Meganyctiphanes norvegica</name>
    <name type="common">Northern krill</name>
    <name type="synonym">Thysanopoda norvegica</name>
    <dbReference type="NCBI Taxonomy" id="48144"/>
    <lineage>
        <taxon>Eukaryota</taxon>
        <taxon>Metazoa</taxon>
        <taxon>Ecdysozoa</taxon>
        <taxon>Arthropoda</taxon>
        <taxon>Crustacea</taxon>
        <taxon>Multicrustacea</taxon>
        <taxon>Malacostraca</taxon>
        <taxon>Eumalacostraca</taxon>
        <taxon>Eucarida</taxon>
        <taxon>Euphausiacea</taxon>
        <taxon>Euphausiidae</taxon>
        <taxon>Meganyctiphanes</taxon>
    </lineage>
</organism>
<dbReference type="Proteomes" id="UP001497623">
    <property type="component" value="Unassembled WGS sequence"/>
</dbReference>
<feature type="compositionally biased region" description="Basic residues" evidence="1">
    <location>
        <begin position="166"/>
        <end position="175"/>
    </location>
</feature>
<dbReference type="PROSITE" id="PS50096">
    <property type="entry name" value="IQ"/>
    <property type="match status" value="7"/>
</dbReference>
<feature type="compositionally biased region" description="Basic and acidic residues" evidence="1">
    <location>
        <begin position="265"/>
        <end position="290"/>
    </location>
</feature>
<evidence type="ECO:0000313" key="3">
    <source>
        <dbReference type="Proteomes" id="UP001497623"/>
    </source>
</evidence>
<gene>
    <name evidence="2" type="ORF">MNOR_LOCUS3624</name>
</gene>
<feature type="region of interest" description="Disordered" evidence="1">
    <location>
        <begin position="257"/>
        <end position="290"/>
    </location>
</feature>
<dbReference type="CDD" id="cd23767">
    <property type="entry name" value="IQCD"/>
    <property type="match status" value="3"/>
</dbReference>
<sequence>EIHNLGWKHFQGMLQRRKDLPEGDAAPYAPPNGSRRRVSRGSSQESSGSRRHGGVKDEVGTEQTNGLVDEQPTSSNSADNSSQHTETKTLPTRTVSPPTTRTASPPTDVEMEDEVPESNSFMDEDAAAIKIQAGFRGHMSRKNLQVQQNENIEQDKAATKLQAGFRGHKARKDLKAKKEEDEAAMKIQAGFRGHMTRKNLKEKNSPKEDTNGFVLLNGNSKESEEIIDIDLNDPEVENAAVKLQALFKGFKARKTLKSENNPILNEKKEQDSEAKEIKSQTNEQDKKENQFDIDLNDKELEKAAEKIQASFKGYKVRKDMKNIDNMEEKETNNNFDIDLNDEELAKAAEKIQASFKGYKVRKDMKAPNTEKQNGKVDECSEFDIDLEDEELNKAAEKIQASFKGHKVRKDIK</sequence>
<proteinExistence type="predicted"/>
<comment type="caution">
    <text evidence="2">The sequence shown here is derived from an EMBL/GenBank/DDBJ whole genome shotgun (WGS) entry which is preliminary data.</text>
</comment>
<dbReference type="EMBL" id="CAXKWB010001254">
    <property type="protein sequence ID" value="CAL4063769.1"/>
    <property type="molecule type" value="Genomic_DNA"/>
</dbReference>
<dbReference type="InterPro" id="IPR027417">
    <property type="entry name" value="P-loop_NTPase"/>
</dbReference>
<feature type="compositionally biased region" description="Polar residues" evidence="1">
    <location>
        <begin position="61"/>
        <end position="84"/>
    </location>
</feature>
<feature type="non-terminal residue" evidence="2">
    <location>
        <position position="1"/>
    </location>
</feature>
<protein>
    <submittedName>
        <fullName evidence="2">Uncharacterized protein</fullName>
    </submittedName>
</protein>
<dbReference type="InterPro" id="IPR000048">
    <property type="entry name" value="IQ_motif_EF-hand-BS"/>
</dbReference>
<dbReference type="PANTHER" id="PTHR10699">
    <property type="entry name" value="NEUROMODULIN"/>
    <property type="match status" value="1"/>
</dbReference>
<accession>A0AAV2PR32</accession>
<feature type="non-terminal residue" evidence="2">
    <location>
        <position position="412"/>
    </location>
</feature>
<name>A0AAV2PR32_MEGNR</name>
<dbReference type="GO" id="GO:0005516">
    <property type="term" value="F:calmodulin binding"/>
    <property type="evidence" value="ECO:0007669"/>
    <property type="project" value="TreeGrafter"/>
</dbReference>
<reference evidence="2 3" key="1">
    <citation type="submission" date="2024-05" db="EMBL/GenBank/DDBJ databases">
        <authorList>
            <person name="Wallberg A."/>
        </authorList>
    </citation>
    <scope>NUCLEOTIDE SEQUENCE [LARGE SCALE GENOMIC DNA]</scope>
</reference>
<dbReference type="SUPFAM" id="SSF52540">
    <property type="entry name" value="P-loop containing nucleoside triphosphate hydrolases"/>
    <property type="match status" value="1"/>
</dbReference>
<dbReference type="FunFam" id="1.20.5.190:FF:000055">
    <property type="entry name" value="Putative microtubule-associated protein futsch"/>
    <property type="match status" value="1"/>
</dbReference>
<feature type="compositionally biased region" description="Acidic residues" evidence="1">
    <location>
        <begin position="109"/>
        <end position="125"/>
    </location>
</feature>
<dbReference type="Pfam" id="PF00612">
    <property type="entry name" value="IQ"/>
    <property type="match status" value="7"/>
</dbReference>
<feature type="compositionally biased region" description="Low complexity" evidence="1">
    <location>
        <begin position="89"/>
        <end position="107"/>
    </location>
</feature>
<dbReference type="SMART" id="SM00015">
    <property type="entry name" value="IQ"/>
    <property type="match status" value="7"/>
</dbReference>
<feature type="region of interest" description="Disordered" evidence="1">
    <location>
        <begin position="160"/>
        <end position="217"/>
    </location>
</feature>
<feature type="compositionally biased region" description="Basic and acidic residues" evidence="1">
    <location>
        <begin position="199"/>
        <end position="210"/>
    </location>
</feature>
<dbReference type="AlphaFoldDB" id="A0AAV2PR32"/>
<evidence type="ECO:0000313" key="2">
    <source>
        <dbReference type="EMBL" id="CAL4063769.1"/>
    </source>
</evidence>
<dbReference type="PANTHER" id="PTHR10699:SF11">
    <property type="entry name" value="IGLOO, ISOFORM A"/>
    <property type="match status" value="1"/>
</dbReference>
<keyword evidence="3" id="KW-1185">Reference proteome</keyword>
<dbReference type="Gene3D" id="1.20.5.190">
    <property type="match status" value="3"/>
</dbReference>
<feature type="region of interest" description="Disordered" evidence="1">
    <location>
        <begin position="16"/>
        <end position="125"/>
    </location>
</feature>
<evidence type="ECO:0000256" key="1">
    <source>
        <dbReference type="SAM" id="MobiDB-lite"/>
    </source>
</evidence>